<keyword evidence="4 5" id="KW-0472">Membrane</keyword>
<feature type="transmembrane region" description="Helical" evidence="5">
    <location>
        <begin position="64"/>
        <end position="84"/>
    </location>
</feature>
<feature type="transmembrane region" description="Helical" evidence="5">
    <location>
        <begin position="91"/>
        <end position="111"/>
    </location>
</feature>
<evidence type="ECO:0000256" key="1">
    <source>
        <dbReference type="ARBA" id="ARBA00004127"/>
    </source>
</evidence>
<organism evidence="6 7">
    <name type="scientific">Conyzicola nivalis</name>
    <dbReference type="NCBI Taxonomy" id="1477021"/>
    <lineage>
        <taxon>Bacteria</taxon>
        <taxon>Bacillati</taxon>
        <taxon>Actinomycetota</taxon>
        <taxon>Actinomycetes</taxon>
        <taxon>Micrococcales</taxon>
        <taxon>Microbacteriaceae</taxon>
        <taxon>Conyzicola</taxon>
    </lineage>
</organism>
<reference evidence="6 7" key="1">
    <citation type="submission" date="2024-06" db="EMBL/GenBank/DDBJ databases">
        <title>Sorghum-associated microbial communities from plants grown in Nebraska, USA.</title>
        <authorList>
            <person name="Schachtman D."/>
        </authorList>
    </citation>
    <scope>NUCLEOTIDE SEQUENCE [LARGE SCALE GENOMIC DNA]</scope>
    <source>
        <strain evidence="6 7">2857</strain>
    </source>
</reference>
<protein>
    <submittedName>
        <fullName evidence="6">Protein-S-isoprenylcysteine O-methyltransferase Ste14</fullName>
    </submittedName>
</protein>
<dbReference type="Gene3D" id="1.20.120.1630">
    <property type="match status" value="1"/>
</dbReference>
<feature type="transmembrane region" description="Helical" evidence="5">
    <location>
        <begin position="176"/>
        <end position="200"/>
    </location>
</feature>
<dbReference type="InterPro" id="IPR007318">
    <property type="entry name" value="Phopholipid_MeTrfase"/>
</dbReference>
<accession>A0ABV2QRT2</accession>
<evidence type="ECO:0000256" key="5">
    <source>
        <dbReference type="SAM" id="Phobius"/>
    </source>
</evidence>
<keyword evidence="2 5" id="KW-0812">Transmembrane</keyword>
<sequence length="307" mass="32054">MNRGRVYFAAQALAGAVWWIAVALSPFVREATLGGLDPVVVATFDVPLFVVASAAAAAGVRAAAWVATGWTILVALGLAAYATVTTEAGWGVLAMAAAAGGSVAALCLLLVGRVPTAWLASGPFAFRPAMPRSNSAAHLASSLGQIVVFWGFFLVVVPLVVAFLEQRWAVALPTPWPVGIAVAGITLLALASALGFWAAFSMSVLGDGTPLPAAMANRLVVAGPYRLIRNPMAVSGIAQGVAVGLLMSSWLVVVYALLGSLLWNYAIRPLEEADLDERFGDEYRRYRDSVRCWIPGAPKPRAVPAAV</sequence>
<feature type="transmembrane region" description="Helical" evidence="5">
    <location>
        <begin position="237"/>
        <end position="258"/>
    </location>
</feature>
<dbReference type="RefSeq" id="WP_354025335.1">
    <property type="nucleotide sequence ID" value="NZ_JBEPSJ010000003.1"/>
</dbReference>
<dbReference type="EMBL" id="JBEPSJ010000003">
    <property type="protein sequence ID" value="MET4583167.1"/>
    <property type="molecule type" value="Genomic_DNA"/>
</dbReference>
<gene>
    <name evidence="6" type="ORF">ABIE21_002686</name>
</gene>
<comment type="caution">
    <text evidence="6">The sequence shown here is derived from an EMBL/GenBank/DDBJ whole genome shotgun (WGS) entry which is preliminary data.</text>
</comment>
<feature type="transmembrane region" description="Helical" evidence="5">
    <location>
        <begin position="6"/>
        <end position="27"/>
    </location>
</feature>
<proteinExistence type="predicted"/>
<feature type="transmembrane region" description="Helical" evidence="5">
    <location>
        <begin position="143"/>
        <end position="164"/>
    </location>
</feature>
<name>A0ABV2QRT2_9MICO</name>
<dbReference type="Proteomes" id="UP001549257">
    <property type="component" value="Unassembled WGS sequence"/>
</dbReference>
<evidence type="ECO:0000256" key="3">
    <source>
        <dbReference type="ARBA" id="ARBA00022989"/>
    </source>
</evidence>
<keyword evidence="7" id="KW-1185">Reference proteome</keyword>
<comment type="subcellular location">
    <subcellularLocation>
        <location evidence="1">Endomembrane system</location>
        <topology evidence="1">Multi-pass membrane protein</topology>
    </subcellularLocation>
</comment>
<evidence type="ECO:0000256" key="4">
    <source>
        <dbReference type="ARBA" id="ARBA00023136"/>
    </source>
</evidence>
<evidence type="ECO:0000256" key="2">
    <source>
        <dbReference type="ARBA" id="ARBA00022692"/>
    </source>
</evidence>
<evidence type="ECO:0000313" key="7">
    <source>
        <dbReference type="Proteomes" id="UP001549257"/>
    </source>
</evidence>
<dbReference type="Pfam" id="PF04191">
    <property type="entry name" value="PEMT"/>
    <property type="match status" value="1"/>
</dbReference>
<keyword evidence="3 5" id="KW-1133">Transmembrane helix</keyword>
<evidence type="ECO:0000313" key="6">
    <source>
        <dbReference type="EMBL" id="MET4583167.1"/>
    </source>
</evidence>